<feature type="domain" description="YvlB/LiaX N-terminal" evidence="3">
    <location>
        <begin position="4"/>
        <end position="34"/>
    </location>
</feature>
<dbReference type="Proteomes" id="UP000182762">
    <property type="component" value="Unassembled WGS sequence"/>
</dbReference>
<dbReference type="Pfam" id="PF22746">
    <property type="entry name" value="SHOCT-like_DUF2089-C"/>
    <property type="match status" value="1"/>
</dbReference>
<dbReference type="EMBL" id="FOXX01000005">
    <property type="protein sequence ID" value="SFQ61616.1"/>
    <property type="molecule type" value="Genomic_DNA"/>
</dbReference>
<sequence>MENQRKQLLKMIEEGRISAEEAFKLLEAMEREEKEAKQKEEKAVEVSPFVDEKAFQKEEPPRERDLKKKVFSFLDQTVKKIKDTDLDFNFGTSYDVNQIFQHSDMEVSSLDLDIANGNVTIEPWSQNEVRIECSAKVYKVNSQEEAKKLFSQETIFSTEEGKIRFNVQNKGIKVKAHLFIPNVEYNEIILRTFNGPIVGKDLKIGNLKAKTANGSLSFKNIRGEKGEFETVHGALSLQNISLNKCEGETINGAINLRGEARHVDLQTFNGSIEQYLIQPSQYVFLKSTAGSIKTFFAPGAFIDGSIRSNFGNLTCNLPNVHILEEKNEKIQKVLKFRSINSGESVTKIVAESRTGAIGLYEREV</sequence>
<evidence type="ECO:0000313" key="5">
    <source>
        <dbReference type="Proteomes" id="UP000182762"/>
    </source>
</evidence>
<feature type="coiled-coil region" evidence="1">
    <location>
        <begin position="19"/>
        <end position="46"/>
    </location>
</feature>
<evidence type="ECO:0000259" key="2">
    <source>
        <dbReference type="Pfam" id="PF13349"/>
    </source>
</evidence>
<dbReference type="Pfam" id="PF13349">
    <property type="entry name" value="DUF4097"/>
    <property type="match status" value="1"/>
</dbReference>
<proteinExistence type="predicted"/>
<dbReference type="GeneID" id="93711001"/>
<dbReference type="PIRSF" id="PIRSF012569">
    <property type="entry name" value="UCP012569"/>
    <property type="match status" value="1"/>
</dbReference>
<comment type="caution">
    <text evidence="4">The sequence shown here is derived from an EMBL/GenBank/DDBJ whole genome shotgun (WGS) entry which is preliminary data.</text>
</comment>
<feature type="domain" description="DUF4097" evidence="2">
    <location>
        <begin position="108"/>
        <end position="328"/>
    </location>
</feature>
<reference evidence="4 5" key="1">
    <citation type="submission" date="2016-10" db="EMBL/GenBank/DDBJ databases">
        <authorList>
            <person name="Varghese N."/>
            <person name="Submissions S."/>
        </authorList>
    </citation>
    <scope>NUCLEOTIDE SEQUENCE [LARGE SCALE GENOMIC DNA]</scope>
    <source>
        <strain evidence="4 5">DSM 13796</strain>
    </source>
</reference>
<dbReference type="InterPro" id="IPR016599">
    <property type="entry name" value="UCP012569"/>
</dbReference>
<protein>
    <submittedName>
        <fullName evidence="4">DUF4097 and DUF4098 domain-containing protein YvlB</fullName>
    </submittedName>
</protein>
<evidence type="ECO:0000313" key="4">
    <source>
        <dbReference type="EMBL" id="SFQ61616.1"/>
    </source>
</evidence>
<evidence type="ECO:0000256" key="1">
    <source>
        <dbReference type="SAM" id="Coils"/>
    </source>
</evidence>
<keyword evidence="1" id="KW-0175">Coiled coil</keyword>
<dbReference type="RefSeq" id="WP_061804702.1">
    <property type="nucleotide sequence ID" value="NZ_FOXX01000005.1"/>
</dbReference>
<accession>A0A1I5ZYU8</accession>
<keyword evidence="5" id="KW-1185">Reference proteome</keyword>
<gene>
    <name evidence="4" type="ORF">SAMN02745910_02349</name>
</gene>
<dbReference type="InterPro" id="IPR025164">
    <property type="entry name" value="Toastrack_DUF4097"/>
</dbReference>
<evidence type="ECO:0000259" key="3">
    <source>
        <dbReference type="Pfam" id="PF22746"/>
    </source>
</evidence>
<name>A0A1I5ZYU8_9BACI</name>
<organism evidence="4 5">
    <name type="scientific">Priestia endophytica DSM 13796</name>
    <dbReference type="NCBI Taxonomy" id="1121089"/>
    <lineage>
        <taxon>Bacteria</taxon>
        <taxon>Bacillati</taxon>
        <taxon>Bacillota</taxon>
        <taxon>Bacilli</taxon>
        <taxon>Bacillales</taxon>
        <taxon>Bacillaceae</taxon>
        <taxon>Priestia</taxon>
    </lineage>
</organism>
<dbReference type="InterPro" id="IPR053959">
    <property type="entry name" value="YvlB/LiaX_N"/>
</dbReference>